<keyword evidence="3" id="KW-1185">Reference proteome</keyword>
<comment type="caution">
    <text evidence="2">The sequence shown here is derived from an EMBL/GenBank/DDBJ whole genome shotgun (WGS) entry which is preliminary data.</text>
</comment>
<dbReference type="OrthoDB" id="5233033at2759"/>
<dbReference type="AlphaFoldDB" id="A0A8H4XIR6"/>
<evidence type="ECO:0000313" key="3">
    <source>
        <dbReference type="Proteomes" id="UP000635477"/>
    </source>
</evidence>
<keyword evidence="1" id="KW-0732">Signal</keyword>
<dbReference type="EMBL" id="JABEYC010000566">
    <property type="protein sequence ID" value="KAF4976149.1"/>
    <property type="molecule type" value="Genomic_DNA"/>
</dbReference>
<gene>
    <name evidence="2" type="ORF">FZEAL_7168</name>
</gene>
<sequence>MKSAILFTIAPLLGLVHSAAIQGSRNPASSFVTARQDAAWSFSVYQNERCTGARDPYSGSGWQECTRGIRNGSFGSYTIGQISEGCSVYIYNNDNCDPKGTIDVLTAANSEGCRQPLVEATGSASFDVRRISSSTMTAGPTSLQLLQASVDQDGEGDFRILFDNKVVKYISIAPGLFSQDDMCFAPRRFSLLPPPPSGDWNTGRV</sequence>
<name>A0A8H4XIR6_9HYPO</name>
<feature type="signal peptide" evidence="1">
    <location>
        <begin position="1"/>
        <end position="18"/>
    </location>
</feature>
<evidence type="ECO:0000313" key="2">
    <source>
        <dbReference type="EMBL" id="KAF4976149.1"/>
    </source>
</evidence>
<evidence type="ECO:0000256" key="1">
    <source>
        <dbReference type="SAM" id="SignalP"/>
    </source>
</evidence>
<organism evidence="2 3">
    <name type="scientific">Fusarium zealandicum</name>
    <dbReference type="NCBI Taxonomy" id="1053134"/>
    <lineage>
        <taxon>Eukaryota</taxon>
        <taxon>Fungi</taxon>
        <taxon>Dikarya</taxon>
        <taxon>Ascomycota</taxon>
        <taxon>Pezizomycotina</taxon>
        <taxon>Sordariomycetes</taxon>
        <taxon>Hypocreomycetidae</taxon>
        <taxon>Hypocreales</taxon>
        <taxon>Nectriaceae</taxon>
        <taxon>Fusarium</taxon>
        <taxon>Fusarium staphyleae species complex</taxon>
    </lineage>
</organism>
<reference evidence="2" key="1">
    <citation type="journal article" date="2020" name="BMC Genomics">
        <title>Correction to: Identification and distribution of gene clusters required for synthesis of sphingolipid metabolism inhibitors in diverse species of the filamentous fungus Fusarium.</title>
        <authorList>
            <person name="Kim H.S."/>
            <person name="Lohmar J.M."/>
            <person name="Busman M."/>
            <person name="Brown D.W."/>
            <person name="Naumann T.A."/>
            <person name="Divon H.H."/>
            <person name="Lysoe E."/>
            <person name="Uhlig S."/>
            <person name="Proctor R.H."/>
        </authorList>
    </citation>
    <scope>NUCLEOTIDE SEQUENCE</scope>
    <source>
        <strain evidence="2">NRRL 22465</strain>
    </source>
</reference>
<accession>A0A8H4XIR6</accession>
<protein>
    <submittedName>
        <fullName evidence="2">Uncharacterized protein</fullName>
    </submittedName>
</protein>
<dbReference type="Proteomes" id="UP000635477">
    <property type="component" value="Unassembled WGS sequence"/>
</dbReference>
<feature type="chain" id="PRO_5034864370" evidence="1">
    <location>
        <begin position="19"/>
        <end position="205"/>
    </location>
</feature>
<proteinExistence type="predicted"/>
<reference evidence="2" key="2">
    <citation type="submission" date="2020-05" db="EMBL/GenBank/DDBJ databases">
        <authorList>
            <person name="Kim H.-S."/>
            <person name="Proctor R.H."/>
            <person name="Brown D.W."/>
        </authorList>
    </citation>
    <scope>NUCLEOTIDE SEQUENCE</scope>
    <source>
        <strain evidence="2">NRRL 22465</strain>
    </source>
</reference>